<gene>
    <name evidence="1" type="ORF">SERIO_v1c03470</name>
</gene>
<evidence type="ECO:0000313" key="2">
    <source>
        <dbReference type="Proteomes" id="UP000035661"/>
    </source>
</evidence>
<reference evidence="1 2" key="1">
    <citation type="journal article" date="2015" name="Genome Biol. Evol.">
        <title>Found and Lost: The Fates of Horizontally Acquired Genes in Arthropod-Symbiotic Spiroplasma.</title>
        <authorList>
            <person name="Lo W.S."/>
            <person name="Gasparich G.E."/>
            <person name="Kuo C.H."/>
        </authorList>
    </citation>
    <scope>NUCLEOTIDE SEQUENCE [LARGE SCALE GENOMIC DNA]</scope>
    <source>
        <strain evidence="2">TDA-040725-5</strain>
    </source>
</reference>
<reference evidence="2" key="2">
    <citation type="submission" date="2015-06" db="EMBL/GenBank/DDBJ databases">
        <title>Complete genome sequence of Spiroplasma eriocheiris TDA-040725-5 (DSM 21848).</title>
        <authorList>
            <person name="Lo W.-S."/>
            <person name="Kuo C.-H."/>
        </authorList>
    </citation>
    <scope>NUCLEOTIDE SEQUENCE [LARGE SCALE GENOMIC DNA]</scope>
    <source>
        <strain evidence="2">TDA-040725-5</strain>
    </source>
</reference>
<proteinExistence type="predicted"/>
<accession>A0A0H3XKI8</accession>
<dbReference type="AlphaFoldDB" id="A0A0H3XKI8"/>
<name>A0A0H3XKI8_9MOLU</name>
<organism evidence="1 2">
    <name type="scientific">Spiroplasma eriocheiris</name>
    <dbReference type="NCBI Taxonomy" id="315358"/>
    <lineage>
        <taxon>Bacteria</taxon>
        <taxon>Bacillati</taxon>
        <taxon>Mycoplasmatota</taxon>
        <taxon>Mollicutes</taxon>
        <taxon>Entomoplasmatales</taxon>
        <taxon>Spiroplasmataceae</taxon>
        <taxon>Spiroplasma</taxon>
    </lineage>
</organism>
<protein>
    <submittedName>
        <fullName evidence="1">Uncharacterized protein</fullName>
    </submittedName>
</protein>
<dbReference type="RefSeq" id="WP_047791186.1">
    <property type="nucleotide sequence ID" value="NZ_CP011856.1"/>
</dbReference>
<keyword evidence="2" id="KW-1185">Reference proteome</keyword>
<evidence type="ECO:0000313" key="1">
    <source>
        <dbReference type="EMBL" id="AKM53929.1"/>
    </source>
</evidence>
<dbReference type="Proteomes" id="UP000035661">
    <property type="component" value="Chromosome"/>
</dbReference>
<sequence length="63" mass="7202">MAIDVSKIEKLSTSDLIKALNDKNKEFQTLQSKKNRSVAENLKLKTIENELRVINGEFIKRGI</sequence>
<dbReference type="EMBL" id="CP011856">
    <property type="protein sequence ID" value="AKM53929.1"/>
    <property type="molecule type" value="Genomic_DNA"/>
</dbReference>
<dbReference type="KEGG" id="seri:SERIO_v1c03470"/>
<dbReference type="PATRIC" id="fig|743698.3.peg.348"/>